<reference evidence="10 11" key="1">
    <citation type="submission" date="2015-03" db="EMBL/GenBank/DDBJ databases">
        <title>Draft genome sequences of two protease-producing strains of Arsukibacterium isolated from two cold and alkaline environments.</title>
        <authorList>
            <person name="Lylloff J.E."/>
            <person name="Skov L.B."/>
            <person name="Jepsen M."/>
            <person name="Hallin P.F."/>
            <person name="Sorensen S.J."/>
            <person name="Stougaard P."/>
            <person name="Glaring M.A."/>
        </authorList>
    </citation>
    <scope>NUCLEOTIDE SEQUENCE [LARGE SCALE GENOMIC DNA]</scope>
    <source>
        <strain evidence="10 11">GCM72</strain>
    </source>
</reference>
<evidence type="ECO:0000256" key="5">
    <source>
        <dbReference type="ARBA" id="ARBA00022691"/>
    </source>
</evidence>
<dbReference type="InterPro" id="IPR023165">
    <property type="entry name" value="rRNA_Ade_diMease-like_C"/>
</dbReference>
<evidence type="ECO:0000256" key="8">
    <source>
        <dbReference type="PROSITE-ProRule" id="PRU01026"/>
    </source>
</evidence>
<protein>
    <recommendedName>
        <fullName evidence="7">Ribosomal RNA small subunit methyltransferase A</fullName>
        <ecNumber evidence="7">2.1.1.182</ecNumber>
    </recommendedName>
    <alternativeName>
        <fullName evidence="7">16S rRNA (adenine(1518)-N(6)/adenine(1519)-N(6))-dimethyltransferase</fullName>
    </alternativeName>
    <alternativeName>
        <fullName evidence="7">16S rRNA dimethyladenosine transferase</fullName>
    </alternativeName>
    <alternativeName>
        <fullName evidence="7">16S rRNA dimethylase</fullName>
    </alternativeName>
    <alternativeName>
        <fullName evidence="7">S-adenosylmethionine-6-N', N'-adenosyl(rRNA) dimethyltransferase</fullName>
    </alternativeName>
</protein>
<comment type="caution">
    <text evidence="10">The sequence shown here is derived from an EMBL/GenBank/DDBJ whole genome shotgun (WGS) entry which is preliminary data.</text>
</comment>
<name>A0A0M2V5G7_9GAMM</name>
<feature type="binding site" evidence="7 8">
    <location>
        <position position="20"/>
    </location>
    <ligand>
        <name>S-adenosyl-L-methionine</name>
        <dbReference type="ChEBI" id="CHEBI:59789"/>
    </ligand>
</feature>
<keyword evidence="1 7" id="KW-0963">Cytoplasm</keyword>
<feature type="domain" description="Ribosomal RNA adenine methylase transferase N-terminal" evidence="9">
    <location>
        <begin position="25"/>
        <end position="197"/>
    </location>
</feature>
<dbReference type="PROSITE" id="PS01131">
    <property type="entry name" value="RRNA_A_DIMETH"/>
    <property type="match status" value="1"/>
</dbReference>
<dbReference type="NCBIfam" id="TIGR00755">
    <property type="entry name" value="ksgA"/>
    <property type="match status" value="1"/>
</dbReference>
<dbReference type="STRING" id="336831.WG68_13770"/>
<evidence type="ECO:0000259" key="9">
    <source>
        <dbReference type="SMART" id="SM00650"/>
    </source>
</evidence>
<comment type="subcellular location">
    <subcellularLocation>
        <location evidence="7">Cytoplasm</location>
    </subcellularLocation>
</comment>
<organism evidence="10 11">
    <name type="scientific">Arsukibacterium ikkense</name>
    <dbReference type="NCBI Taxonomy" id="336831"/>
    <lineage>
        <taxon>Bacteria</taxon>
        <taxon>Pseudomonadati</taxon>
        <taxon>Pseudomonadota</taxon>
        <taxon>Gammaproteobacteria</taxon>
        <taxon>Chromatiales</taxon>
        <taxon>Chromatiaceae</taxon>
        <taxon>Arsukibacterium</taxon>
    </lineage>
</organism>
<dbReference type="SUPFAM" id="SSF53335">
    <property type="entry name" value="S-adenosyl-L-methionine-dependent methyltransferases"/>
    <property type="match status" value="1"/>
</dbReference>
<feature type="binding site" evidence="7 8">
    <location>
        <position position="66"/>
    </location>
    <ligand>
        <name>S-adenosyl-L-methionine</name>
        <dbReference type="ChEBI" id="CHEBI:59789"/>
    </ligand>
</feature>
<dbReference type="HAMAP" id="MF_00607">
    <property type="entry name" value="16SrRNA_methyltr_A"/>
    <property type="match status" value="1"/>
</dbReference>
<dbReference type="FunFam" id="3.40.50.150:FF:000006">
    <property type="entry name" value="Ribosomal RNA small subunit methyltransferase A"/>
    <property type="match status" value="1"/>
</dbReference>
<dbReference type="InterPro" id="IPR029063">
    <property type="entry name" value="SAM-dependent_MTases_sf"/>
</dbReference>
<feature type="binding site" evidence="7 8">
    <location>
        <position position="112"/>
    </location>
    <ligand>
        <name>S-adenosyl-L-methionine</name>
        <dbReference type="ChEBI" id="CHEBI:59789"/>
    </ligand>
</feature>
<evidence type="ECO:0000256" key="1">
    <source>
        <dbReference type="ARBA" id="ARBA00022490"/>
    </source>
</evidence>
<comment type="function">
    <text evidence="7">Specifically dimethylates two adjacent adenosines (A1518 and A1519) in the loop of a conserved hairpin near the 3'-end of 16S rRNA in the 30S particle. May play a critical role in biogenesis of 30S subunits.</text>
</comment>
<feature type="binding site" evidence="7 8">
    <location>
        <position position="91"/>
    </location>
    <ligand>
        <name>S-adenosyl-L-methionine</name>
        <dbReference type="ChEBI" id="CHEBI:59789"/>
    </ligand>
</feature>
<evidence type="ECO:0000256" key="3">
    <source>
        <dbReference type="ARBA" id="ARBA00022603"/>
    </source>
</evidence>
<evidence type="ECO:0000256" key="2">
    <source>
        <dbReference type="ARBA" id="ARBA00022552"/>
    </source>
</evidence>
<gene>
    <name evidence="7" type="primary">rsmA</name>
    <name evidence="7" type="synonym">ksgA</name>
    <name evidence="10" type="ORF">WG68_13770</name>
</gene>
<dbReference type="InterPro" id="IPR020598">
    <property type="entry name" value="rRNA_Ade_methylase_Trfase_N"/>
</dbReference>
<keyword evidence="2 7" id="KW-0698">rRNA processing</keyword>
<sequence>MTDNVHQGHRARKRFGQNFLHDPHVIGRIVKAIAPKPSDILVEIGPGLGALTEPVADAAGHLIVVELDRDLAGRLQQHPTLADKLTVYQADAMKFDFAALLKPGQKLKIFGNLPYNISTPLLFHLFEFADHINNMHFMLQKEVVQRMTASHGSKTFGRLSVMTQYYCEAIPVVEVGPGAFKPAPKVDSAVVRLIPYLIADRAKVDPAVLNRVCLEAFNQRRKTLRNGFSNFATAEQISALGIDPSIRPEQLPVSGFVKVAQWLAEQEQQDE</sequence>
<dbReference type="Gene3D" id="1.10.8.100">
    <property type="entry name" value="Ribosomal RNA adenine dimethylase-like, domain 2"/>
    <property type="match status" value="1"/>
</dbReference>
<evidence type="ECO:0000256" key="7">
    <source>
        <dbReference type="HAMAP-Rule" id="MF_00607"/>
    </source>
</evidence>
<dbReference type="Gene3D" id="3.40.50.150">
    <property type="entry name" value="Vaccinia Virus protein VP39"/>
    <property type="match status" value="1"/>
</dbReference>
<dbReference type="SMART" id="SM00650">
    <property type="entry name" value="rADc"/>
    <property type="match status" value="1"/>
</dbReference>
<dbReference type="Pfam" id="PF00398">
    <property type="entry name" value="RrnaAD"/>
    <property type="match status" value="1"/>
</dbReference>
<feature type="binding site" evidence="7 8">
    <location>
        <position position="18"/>
    </location>
    <ligand>
        <name>S-adenosyl-L-methionine</name>
        <dbReference type="ChEBI" id="CHEBI:59789"/>
    </ligand>
</feature>
<feature type="binding site" evidence="7 8">
    <location>
        <position position="45"/>
    </location>
    <ligand>
        <name>S-adenosyl-L-methionine</name>
        <dbReference type="ChEBI" id="CHEBI:59789"/>
    </ligand>
</feature>
<keyword evidence="5 7" id="KW-0949">S-adenosyl-L-methionine</keyword>
<evidence type="ECO:0000313" key="11">
    <source>
        <dbReference type="Proteomes" id="UP000034228"/>
    </source>
</evidence>
<dbReference type="PROSITE" id="PS51689">
    <property type="entry name" value="SAM_RNA_A_N6_MT"/>
    <property type="match status" value="1"/>
</dbReference>
<dbReference type="InterPro" id="IPR011530">
    <property type="entry name" value="rRNA_adenine_dimethylase"/>
</dbReference>
<evidence type="ECO:0000313" key="10">
    <source>
        <dbReference type="EMBL" id="KKO44890.1"/>
    </source>
</evidence>
<dbReference type="EMBL" id="LAHO01000013">
    <property type="protein sequence ID" value="KKO44890.1"/>
    <property type="molecule type" value="Genomic_DNA"/>
</dbReference>
<proteinExistence type="inferred from homology"/>
<keyword evidence="3 7" id="KW-0489">Methyltransferase</keyword>
<evidence type="ECO:0000256" key="6">
    <source>
        <dbReference type="ARBA" id="ARBA00022884"/>
    </source>
</evidence>
<dbReference type="RefSeq" id="WP_046558275.1">
    <property type="nucleotide sequence ID" value="NZ_LAHO01000013.1"/>
</dbReference>
<dbReference type="PATRIC" id="fig|336831.14.peg.3524"/>
<comment type="catalytic activity">
    <reaction evidence="7">
        <text>adenosine(1518)/adenosine(1519) in 16S rRNA + 4 S-adenosyl-L-methionine = N(6)-dimethyladenosine(1518)/N(6)-dimethyladenosine(1519) in 16S rRNA + 4 S-adenosyl-L-homocysteine + 4 H(+)</text>
        <dbReference type="Rhea" id="RHEA:19609"/>
        <dbReference type="Rhea" id="RHEA-COMP:10232"/>
        <dbReference type="Rhea" id="RHEA-COMP:10233"/>
        <dbReference type="ChEBI" id="CHEBI:15378"/>
        <dbReference type="ChEBI" id="CHEBI:57856"/>
        <dbReference type="ChEBI" id="CHEBI:59789"/>
        <dbReference type="ChEBI" id="CHEBI:74411"/>
        <dbReference type="ChEBI" id="CHEBI:74493"/>
        <dbReference type="EC" id="2.1.1.182"/>
    </reaction>
</comment>
<dbReference type="CDD" id="cd02440">
    <property type="entry name" value="AdoMet_MTases"/>
    <property type="match status" value="1"/>
</dbReference>
<comment type="similarity">
    <text evidence="7">Belongs to the class I-like SAM-binding methyltransferase superfamily. rRNA adenine N(6)-methyltransferase family. RsmA subfamily.</text>
</comment>
<keyword evidence="4 7" id="KW-0808">Transferase</keyword>
<accession>A0A0M2V5G7</accession>
<dbReference type="GO" id="GO:0052908">
    <property type="term" value="F:16S rRNA (adenine(1518)-N(6)/adenine(1519)-N(6))-dimethyltransferase activity"/>
    <property type="evidence" value="ECO:0007669"/>
    <property type="project" value="UniProtKB-EC"/>
</dbReference>
<dbReference type="GO" id="GO:0005829">
    <property type="term" value="C:cytosol"/>
    <property type="evidence" value="ECO:0007669"/>
    <property type="project" value="TreeGrafter"/>
</dbReference>
<dbReference type="InterPro" id="IPR001737">
    <property type="entry name" value="KsgA/Erm"/>
</dbReference>
<dbReference type="PANTHER" id="PTHR11727:SF7">
    <property type="entry name" value="DIMETHYLADENOSINE TRANSFERASE-RELATED"/>
    <property type="match status" value="1"/>
</dbReference>
<keyword evidence="11" id="KW-1185">Reference proteome</keyword>
<dbReference type="OrthoDB" id="9814755at2"/>
<dbReference type="PANTHER" id="PTHR11727">
    <property type="entry name" value="DIMETHYLADENOSINE TRANSFERASE"/>
    <property type="match status" value="1"/>
</dbReference>
<dbReference type="GO" id="GO:0003723">
    <property type="term" value="F:RNA binding"/>
    <property type="evidence" value="ECO:0007669"/>
    <property type="project" value="UniProtKB-UniRule"/>
</dbReference>
<dbReference type="EC" id="2.1.1.182" evidence="7"/>
<dbReference type="FunFam" id="1.10.8.100:FF:000001">
    <property type="entry name" value="Ribosomal RNA small subunit methyltransferase A"/>
    <property type="match status" value="1"/>
</dbReference>
<dbReference type="AlphaFoldDB" id="A0A0M2V5G7"/>
<keyword evidence="6 7" id="KW-0694">RNA-binding</keyword>
<dbReference type="Proteomes" id="UP000034228">
    <property type="component" value="Unassembled WGS sequence"/>
</dbReference>
<dbReference type="InterPro" id="IPR020596">
    <property type="entry name" value="rRNA_Ade_Mease_Trfase_CS"/>
</dbReference>
<evidence type="ECO:0000256" key="4">
    <source>
        <dbReference type="ARBA" id="ARBA00022679"/>
    </source>
</evidence>